<evidence type="ECO:0000313" key="2">
    <source>
        <dbReference type="Proteomes" id="UP000001307"/>
    </source>
</evidence>
<name>E4XRE0_OIKDI</name>
<protein>
    <submittedName>
        <fullName evidence="1">Uncharacterized protein</fullName>
    </submittedName>
</protein>
<dbReference type="Proteomes" id="UP000001307">
    <property type="component" value="Unassembled WGS sequence"/>
</dbReference>
<dbReference type="InParanoid" id="E4XRE0"/>
<dbReference type="AlphaFoldDB" id="E4XRE0"/>
<dbReference type="EMBL" id="FN653116">
    <property type="protein sequence ID" value="CBY12356.1"/>
    <property type="molecule type" value="Genomic_DNA"/>
</dbReference>
<evidence type="ECO:0000313" key="1">
    <source>
        <dbReference type="EMBL" id="CBY12356.1"/>
    </source>
</evidence>
<proteinExistence type="predicted"/>
<organism evidence="1">
    <name type="scientific">Oikopleura dioica</name>
    <name type="common">Tunicate</name>
    <dbReference type="NCBI Taxonomy" id="34765"/>
    <lineage>
        <taxon>Eukaryota</taxon>
        <taxon>Metazoa</taxon>
        <taxon>Chordata</taxon>
        <taxon>Tunicata</taxon>
        <taxon>Appendicularia</taxon>
        <taxon>Copelata</taxon>
        <taxon>Oikopleuridae</taxon>
        <taxon>Oikopleura</taxon>
    </lineage>
</organism>
<reference evidence="1" key="1">
    <citation type="journal article" date="2010" name="Science">
        <title>Plasticity of animal genome architecture unmasked by rapid evolution of a pelagic tunicate.</title>
        <authorList>
            <person name="Denoeud F."/>
            <person name="Henriet S."/>
            <person name="Mungpakdee S."/>
            <person name="Aury J.M."/>
            <person name="Da Silva C."/>
            <person name="Brinkmann H."/>
            <person name="Mikhaleva J."/>
            <person name="Olsen L.C."/>
            <person name="Jubin C."/>
            <person name="Canestro C."/>
            <person name="Bouquet J.M."/>
            <person name="Danks G."/>
            <person name="Poulain J."/>
            <person name="Campsteijn C."/>
            <person name="Adamski M."/>
            <person name="Cross I."/>
            <person name="Yadetie F."/>
            <person name="Muffato M."/>
            <person name="Louis A."/>
            <person name="Butcher S."/>
            <person name="Tsagkogeorga G."/>
            <person name="Konrad A."/>
            <person name="Singh S."/>
            <person name="Jensen M.F."/>
            <person name="Cong E.H."/>
            <person name="Eikeseth-Otteraa H."/>
            <person name="Noel B."/>
            <person name="Anthouard V."/>
            <person name="Porcel B.M."/>
            <person name="Kachouri-Lafond R."/>
            <person name="Nishino A."/>
            <person name="Ugolini M."/>
            <person name="Chourrout P."/>
            <person name="Nishida H."/>
            <person name="Aasland R."/>
            <person name="Huzurbazar S."/>
            <person name="Westhof E."/>
            <person name="Delsuc F."/>
            <person name="Lehrach H."/>
            <person name="Reinhardt R."/>
            <person name="Weissenbach J."/>
            <person name="Roy S.W."/>
            <person name="Artiguenave F."/>
            <person name="Postlethwait J.H."/>
            <person name="Manak J.R."/>
            <person name="Thompson E.M."/>
            <person name="Jaillon O."/>
            <person name="Du Pasquier L."/>
            <person name="Boudinot P."/>
            <person name="Liberles D.A."/>
            <person name="Volff J.N."/>
            <person name="Philippe H."/>
            <person name="Lenhard B."/>
            <person name="Roest Crollius H."/>
            <person name="Wincker P."/>
            <person name="Chourrout D."/>
        </authorList>
    </citation>
    <scope>NUCLEOTIDE SEQUENCE [LARGE SCALE GENOMIC DNA]</scope>
</reference>
<sequence>MLVRRLRTPSNADFNQQCAIYSKSKLKKPRRPFQVSQDKLGPLTHLDDRSRRKSSRLFFRYYTPQRILAGELYYEQVKAITYLYLYFTQSILGRRLRLAAYKAASL</sequence>
<accession>E4XRE0</accession>
<gene>
    <name evidence="1" type="ORF">GSOID_T00001724001</name>
</gene>
<keyword evidence="2" id="KW-1185">Reference proteome</keyword>